<feature type="transmembrane region" description="Helical" evidence="1">
    <location>
        <begin position="21"/>
        <end position="40"/>
    </location>
</feature>
<proteinExistence type="predicted"/>
<keyword evidence="1" id="KW-0472">Membrane</keyword>
<organism evidence="2 3">
    <name type="scientific">Haloprofundus marisrubri</name>
    <dbReference type="NCBI Taxonomy" id="1514971"/>
    <lineage>
        <taxon>Archaea</taxon>
        <taxon>Methanobacteriati</taxon>
        <taxon>Methanobacteriota</taxon>
        <taxon>Stenosarchaea group</taxon>
        <taxon>Halobacteria</taxon>
        <taxon>Halobacteriales</taxon>
        <taxon>Haloferacaceae</taxon>
        <taxon>Haloprofundus</taxon>
    </lineage>
</organism>
<evidence type="ECO:0000313" key="3">
    <source>
        <dbReference type="Proteomes" id="UP000054387"/>
    </source>
</evidence>
<comment type="caution">
    <text evidence="2">The sequence shown here is derived from an EMBL/GenBank/DDBJ whole genome shotgun (WGS) entry which is preliminary data.</text>
</comment>
<dbReference type="AlphaFoldDB" id="A0A0W1RBY8"/>
<gene>
    <name evidence="2" type="ORF">AUR64_07060</name>
</gene>
<dbReference type="Proteomes" id="UP000054387">
    <property type="component" value="Unassembled WGS sequence"/>
</dbReference>
<accession>A0A0W1RBY8</accession>
<sequence>MADSARTEIYSERLRSRTVPSVVVDAAIIAVSIVALWTGHRLSRPEGGVLVGSEVVRWLSSIL</sequence>
<evidence type="ECO:0000256" key="1">
    <source>
        <dbReference type="SAM" id="Phobius"/>
    </source>
</evidence>
<dbReference type="EMBL" id="LOPU01000016">
    <property type="protein sequence ID" value="KTG10928.1"/>
    <property type="molecule type" value="Genomic_DNA"/>
</dbReference>
<keyword evidence="1" id="KW-0812">Transmembrane</keyword>
<reference evidence="2 3" key="1">
    <citation type="submission" date="2015-12" db="EMBL/GenBank/DDBJ databases">
        <title>Haloprofundus marisrubri gen. nov., sp. nov., an extremely halophilic archaeon isolated from the Discovery deep brine-seawater interface in the Red Sea.</title>
        <authorList>
            <person name="Zhang G."/>
            <person name="Stingl U."/>
            <person name="Rashid M."/>
        </authorList>
    </citation>
    <scope>NUCLEOTIDE SEQUENCE [LARGE SCALE GENOMIC DNA]</scope>
    <source>
        <strain evidence="2 3">SB9</strain>
    </source>
</reference>
<dbReference type="STRING" id="1514971.AUR64_07060"/>
<keyword evidence="1" id="KW-1133">Transmembrane helix</keyword>
<evidence type="ECO:0000313" key="2">
    <source>
        <dbReference type="EMBL" id="KTG10928.1"/>
    </source>
</evidence>
<name>A0A0W1RBY8_9EURY</name>
<protein>
    <submittedName>
        <fullName evidence="2">Uncharacterized protein</fullName>
    </submittedName>
</protein>
<keyword evidence="3" id="KW-1185">Reference proteome</keyword>